<evidence type="ECO:0000313" key="10">
    <source>
        <dbReference type="Proteomes" id="UP000517916"/>
    </source>
</evidence>
<dbReference type="Proteomes" id="UP000517916">
    <property type="component" value="Unassembled WGS sequence"/>
</dbReference>
<evidence type="ECO:0000256" key="8">
    <source>
        <dbReference type="SAM" id="Phobius"/>
    </source>
</evidence>
<proteinExistence type="inferred from homology"/>
<evidence type="ECO:0000313" key="9">
    <source>
        <dbReference type="EMBL" id="MBA8930558.1"/>
    </source>
</evidence>
<keyword evidence="7 8" id="KW-0472">Membrane</keyword>
<gene>
    <name evidence="9" type="ORF">BC739_007805</name>
</gene>
<keyword evidence="3" id="KW-0813">Transport</keyword>
<feature type="transmembrane region" description="Helical" evidence="8">
    <location>
        <begin position="242"/>
        <end position="263"/>
    </location>
</feature>
<keyword evidence="10" id="KW-1185">Reference proteome</keyword>
<feature type="transmembrane region" description="Helical" evidence="8">
    <location>
        <begin position="379"/>
        <end position="408"/>
    </location>
</feature>
<evidence type="ECO:0000256" key="4">
    <source>
        <dbReference type="ARBA" id="ARBA00022692"/>
    </source>
</evidence>
<comment type="similarity">
    <text evidence="2">Belongs to the V-ATPase 116 kDa subunit family.</text>
</comment>
<evidence type="ECO:0000256" key="2">
    <source>
        <dbReference type="ARBA" id="ARBA00009904"/>
    </source>
</evidence>
<accession>A0ABR6BUI2</accession>
<protein>
    <submittedName>
        <fullName evidence="9">V/A-type H+-transporting ATPase subunit I</fullName>
    </submittedName>
</protein>
<name>A0ABR6BUI2_9PSEU</name>
<evidence type="ECO:0000256" key="1">
    <source>
        <dbReference type="ARBA" id="ARBA00004141"/>
    </source>
</evidence>
<feature type="transmembrane region" description="Helical" evidence="8">
    <location>
        <begin position="348"/>
        <end position="373"/>
    </location>
</feature>
<evidence type="ECO:0000256" key="3">
    <source>
        <dbReference type="ARBA" id="ARBA00022448"/>
    </source>
</evidence>
<evidence type="ECO:0000256" key="7">
    <source>
        <dbReference type="ARBA" id="ARBA00023136"/>
    </source>
</evidence>
<evidence type="ECO:0000256" key="6">
    <source>
        <dbReference type="ARBA" id="ARBA00023065"/>
    </source>
</evidence>
<feature type="transmembrane region" description="Helical" evidence="8">
    <location>
        <begin position="275"/>
        <end position="297"/>
    </location>
</feature>
<comment type="subcellular location">
    <subcellularLocation>
        <location evidence="1">Membrane</location>
        <topology evidence="1">Multi-pass membrane protein</topology>
    </subcellularLocation>
</comment>
<keyword evidence="5 8" id="KW-1133">Transmembrane helix</keyword>
<dbReference type="InterPro" id="IPR002490">
    <property type="entry name" value="V-ATPase_116kDa_su"/>
</dbReference>
<organism evidence="9 10">
    <name type="scientific">Kutzneria viridogrisea</name>
    <dbReference type="NCBI Taxonomy" id="47990"/>
    <lineage>
        <taxon>Bacteria</taxon>
        <taxon>Bacillati</taxon>
        <taxon>Actinomycetota</taxon>
        <taxon>Actinomycetes</taxon>
        <taxon>Pseudonocardiales</taxon>
        <taxon>Pseudonocardiaceae</taxon>
        <taxon>Kutzneria</taxon>
    </lineage>
</organism>
<evidence type="ECO:0000256" key="5">
    <source>
        <dbReference type="ARBA" id="ARBA00022989"/>
    </source>
</evidence>
<keyword evidence="6" id="KW-0406">Ion transport</keyword>
<keyword evidence="4 8" id="KW-0812">Transmembrane</keyword>
<feature type="transmembrane region" description="Helical" evidence="8">
    <location>
        <begin position="200"/>
        <end position="222"/>
    </location>
</feature>
<comment type="caution">
    <text evidence="9">The sequence shown here is derived from an EMBL/GenBank/DDBJ whole genome shotgun (WGS) entry which is preliminary data.</text>
</comment>
<dbReference type="EMBL" id="JACJID010000007">
    <property type="protein sequence ID" value="MBA8930558.1"/>
    <property type="molecule type" value="Genomic_DNA"/>
</dbReference>
<dbReference type="PANTHER" id="PTHR11629">
    <property type="entry name" value="VACUOLAR PROTON ATPASES"/>
    <property type="match status" value="1"/>
</dbReference>
<feature type="transmembrane region" description="Helical" evidence="8">
    <location>
        <begin position="303"/>
        <end position="327"/>
    </location>
</feature>
<feature type="transmembrane region" description="Helical" evidence="8">
    <location>
        <begin position="160"/>
        <end position="188"/>
    </location>
</feature>
<reference evidence="9 10" key="1">
    <citation type="submission" date="2020-08" db="EMBL/GenBank/DDBJ databases">
        <title>Genomic Encyclopedia of Archaeal and Bacterial Type Strains, Phase II (KMG-II): from individual species to whole genera.</title>
        <authorList>
            <person name="Goeker M."/>
        </authorList>
    </citation>
    <scope>NUCLEOTIDE SEQUENCE [LARGE SCALE GENOMIC DNA]</scope>
    <source>
        <strain evidence="9 10">DSM 43850</strain>
    </source>
</reference>
<sequence length="446" mass="46981">MPLTDMVFPVRMERIAVAAPLAALRPVLVAVAEFGGVDFDDDADAHADQRRALSPGEPDLEELHRAGRTDLLAGEEELRRRADAVVRRGAVFATAGWCPADRCPQLRQRLAGLGGAVVRLARPRGIDPPSLLREAAFTPLVRTYGTVAYPDVDPSLFAGVAYVVMFGMMFGDAGHGLLLLAGALALRTGWWRLPARLRRVWPFIAGAGLASALFGALYGEFFGPTGVLPVLWIAPMEQPLRLLIWAVGLGAVLLSLAYVMAIVNRWREGGMRTALYASSGIAGSSVFLGLGLLAGGAHLGAGLLLVIGACTAGIGLVLAAIGLFAGSGGGAAGVLQTAVQLFDLVIRLGANLVSFARLAAFGLTHAALGLLVWQATAALWTGGVVAAIAAVLVFVVGNAVAFSLEALVAGVQALRLEFYELFSRMFEIEGRPFRPWRVPTLEERSS</sequence>
<dbReference type="PANTHER" id="PTHR11629:SF63">
    <property type="entry name" value="V-TYPE PROTON ATPASE SUBUNIT A"/>
    <property type="match status" value="1"/>
</dbReference>
<dbReference type="Pfam" id="PF01496">
    <property type="entry name" value="V_ATPase_I"/>
    <property type="match status" value="1"/>
</dbReference>
<dbReference type="RefSeq" id="WP_025357582.1">
    <property type="nucleotide sequence ID" value="NZ_BAAABQ010000008.1"/>
</dbReference>